<evidence type="ECO:0000313" key="2">
    <source>
        <dbReference type="Proteomes" id="UP000324222"/>
    </source>
</evidence>
<comment type="caution">
    <text evidence="1">The sequence shown here is derived from an EMBL/GenBank/DDBJ whole genome shotgun (WGS) entry which is preliminary data.</text>
</comment>
<proteinExistence type="predicted"/>
<accession>A0A5B7DEU2</accession>
<name>A0A5B7DEU2_PORTR</name>
<evidence type="ECO:0000313" key="1">
    <source>
        <dbReference type="EMBL" id="MPC19783.1"/>
    </source>
</evidence>
<sequence>MVDPEAALDEVCYPPCLGRHGTPLDHLVIFALQFQQLYSVLCRGTQSHEWNCIMKGHCADAPSLHSSTWSLYCSRSDSASRATEMEPSCPGSNSQ</sequence>
<keyword evidence="2" id="KW-1185">Reference proteome</keyword>
<reference evidence="1 2" key="1">
    <citation type="submission" date="2019-05" db="EMBL/GenBank/DDBJ databases">
        <title>Another draft genome of Portunus trituberculatus and its Hox gene families provides insights of decapod evolution.</title>
        <authorList>
            <person name="Jeong J.-H."/>
            <person name="Song I."/>
            <person name="Kim S."/>
            <person name="Choi T."/>
            <person name="Kim D."/>
            <person name="Ryu S."/>
            <person name="Kim W."/>
        </authorList>
    </citation>
    <scope>NUCLEOTIDE SEQUENCE [LARGE SCALE GENOMIC DNA]</scope>
    <source>
        <tissue evidence="1">Muscle</tissue>
    </source>
</reference>
<gene>
    <name evidence="1" type="ORF">E2C01_012708</name>
</gene>
<organism evidence="1 2">
    <name type="scientific">Portunus trituberculatus</name>
    <name type="common">Swimming crab</name>
    <name type="synonym">Neptunus trituberculatus</name>
    <dbReference type="NCBI Taxonomy" id="210409"/>
    <lineage>
        <taxon>Eukaryota</taxon>
        <taxon>Metazoa</taxon>
        <taxon>Ecdysozoa</taxon>
        <taxon>Arthropoda</taxon>
        <taxon>Crustacea</taxon>
        <taxon>Multicrustacea</taxon>
        <taxon>Malacostraca</taxon>
        <taxon>Eumalacostraca</taxon>
        <taxon>Eucarida</taxon>
        <taxon>Decapoda</taxon>
        <taxon>Pleocyemata</taxon>
        <taxon>Brachyura</taxon>
        <taxon>Eubrachyura</taxon>
        <taxon>Portunoidea</taxon>
        <taxon>Portunidae</taxon>
        <taxon>Portuninae</taxon>
        <taxon>Portunus</taxon>
    </lineage>
</organism>
<dbReference type="AlphaFoldDB" id="A0A5B7DEU2"/>
<dbReference type="Proteomes" id="UP000324222">
    <property type="component" value="Unassembled WGS sequence"/>
</dbReference>
<protein>
    <submittedName>
        <fullName evidence="1">Uncharacterized protein</fullName>
    </submittedName>
</protein>
<dbReference type="EMBL" id="VSRR010000803">
    <property type="protein sequence ID" value="MPC19783.1"/>
    <property type="molecule type" value="Genomic_DNA"/>
</dbReference>